<protein>
    <submittedName>
        <fullName evidence="1">Uncharacterized protein</fullName>
    </submittedName>
</protein>
<dbReference type="PANTHER" id="PTHR34480:SF14">
    <property type="entry name" value="OS01G0967800 PROTEIN"/>
    <property type="match status" value="1"/>
</dbReference>
<dbReference type="EMBL" id="SPHZ02000012">
    <property type="protein sequence ID" value="KAF0887914.1"/>
    <property type="molecule type" value="Genomic_DNA"/>
</dbReference>
<sequence>MTYQEYLCCLSQFPDPPPRVDTSLKLDSAQIRNVYERHALYRIEAYKRPDNSFIAQWGPVSTRAAYQALKIAFGFSKIYGELAYTGYYELVDSITFDVSWYKELDGVHFEIWKPVAKQKVPEDKAQELIAVAIEKPKWYEQYVKRKIQIARDIGLIPMPTISGPISG</sequence>
<evidence type="ECO:0000313" key="1">
    <source>
        <dbReference type="EMBL" id="KAF0887914.1"/>
    </source>
</evidence>
<gene>
    <name evidence="1" type="ORF">E2562_005629</name>
</gene>
<keyword evidence="2" id="KW-1185">Reference proteome</keyword>
<organism evidence="1 2">
    <name type="scientific">Oryza meyeriana var. granulata</name>
    <dbReference type="NCBI Taxonomy" id="110450"/>
    <lineage>
        <taxon>Eukaryota</taxon>
        <taxon>Viridiplantae</taxon>
        <taxon>Streptophyta</taxon>
        <taxon>Embryophyta</taxon>
        <taxon>Tracheophyta</taxon>
        <taxon>Spermatophyta</taxon>
        <taxon>Magnoliopsida</taxon>
        <taxon>Liliopsida</taxon>
        <taxon>Poales</taxon>
        <taxon>Poaceae</taxon>
        <taxon>BOP clade</taxon>
        <taxon>Oryzoideae</taxon>
        <taxon>Oryzeae</taxon>
        <taxon>Oryzinae</taxon>
        <taxon>Oryza</taxon>
        <taxon>Oryza meyeriana</taxon>
    </lineage>
</organism>
<reference evidence="1 2" key="1">
    <citation type="submission" date="2019-11" db="EMBL/GenBank/DDBJ databases">
        <title>Whole genome sequence of Oryza granulata.</title>
        <authorList>
            <person name="Li W."/>
        </authorList>
    </citation>
    <scope>NUCLEOTIDE SEQUENCE [LARGE SCALE GENOMIC DNA]</scope>
    <source>
        <strain evidence="2">cv. Menghai</strain>
        <tissue evidence="1">Leaf</tissue>
    </source>
</reference>
<evidence type="ECO:0000313" key="2">
    <source>
        <dbReference type="Proteomes" id="UP000479710"/>
    </source>
</evidence>
<comment type="caution">
    <text evidence="1">The sequence shown here is derived from an EMBL/GenBank/DDBJ whole genome shotgun (WGS) entry which is preliminary data.</text>
</comment>
<accession>A0A6G1BJJ1</accession>
<dbReference type="OrthoDB" id="587492at2759"/>
<dbReference type="PANTHER" id="PTHR34480">
    <property type="entry name" value="OS01G0967800 PROTEIN-RELATED"/>
    <property type="match status" value="1"/>
</dbReference>
<dbReference type="AlphaFoldDB" id="A0A6G1BJJ1"/>
<dbReference type="Proteomes" id="UP000479710">
    <property type="component" value="Unassembled WGS sequence"/>
</dbReference>
<name>A0A6G1BJJ1_9ORYZ</name>
<proteinExistence type="predicted"/>